<feature type="compositionally biased region" description="Basic residues" evidence="1">
    <location>
        <begin position="1"/>
        <end position="10"/>
    </location>
</feature>
<name>A0A917P2F5_9ACTN</name>
<dbReference type="AlphaFoldDB" id="A0A917P2F5"/>
<dbReference type="Proteomes" id="UP000657574">
    <property type="component" value="Unassembled WGS sequence"/>
</dbReference>
<gene>
    <name evidence="2" type="ORF">GCM10010121_069880</name>
</gene>
<evidence type="ECO:0000313" key="3">
    <source>
        <dbReference type="Proteomes" id="UP000657574"/>
    </source>
</evidence>
<evidence type="ECO:0000256" key="1">
    <source>
        <dbReference type="SAM" id="MobiDB-lite"/>
    </source>
</evidence>
<sequence length="98" mass="10675">MLVRYSKRPHAACEPERGAENPAVLSRPGTTYVRDHLTDNHTGQAKQVSAECGHASDRHRPGTRVGSPSPRAGTQGDRIREKSRWLEQHAVLGLAQGG</sequence>
<feature type="region of interest" description="Disordered" evidence="1">
    <location>
        <begin position="43"/>
        <end position="84"/>
    </location>
</feature>
<dbReference type="EMBL" id="BMQA01000035">
    <property type="protein sequence ID" value="GGJ48747.1"/>
    <property type="molecule type" value="Genomic_DNA"/>
</dbReference>
<organism evidence="2 3">
    <name type="scientific">Streptomyces brasiliensis</name>
    <dbReference type="NCBI Taxonomy" id="1954"/>
    <lineage>
        <taxon>Bacteria</taxon>
        <taxon>Bacillati</taxon>
        <taxon>Actinomycetota</taxon>
        <taxon>Actinomycetes</taxon>
        <taxon>Kitasatosporales</taxon>
        <taxon>Streptomycetaceae</taxon>
        <taxon>Streptomyces</taxon>
    </lineage>
</organism>
<accession>A0A917P2F5</accession>
<feature type="region of interest" description="Disordered" evidence="1">
    <location>
        <begin position="1"/>
        <end position="27"/>
    </location>
</feature>
<keyword evidence="3" id="KW-1185">Reference proteome</keyword>
<reference evidence="2" key="2">
    <citation type="submission" date="2020-09" db="EMBL/GenBank/DDBJ databases">
        <authorList>
            <person name="Sun Q."/>
            <person name="Ohkuma M."/>
        </authorList>
    </citation>
    <scope>NUCLEOTIDE SEQUENCE</scope>
    <source>
        <strain evidence="2">JCM 3086</strain>
    </source>
</reference>
<proteinExistence type="predicted"/>
<reference evidence="2" key="1">
    <citation type="journal article" date="2014" name="Int. J. Syst. Evol. Microbiol.">
        <title>Complete genome sequence of Corynebacterium casei LMG S-19264T (=DSM 44701T), isolated from a smear-ripened cheese.</title>
        <authorList>
            <consortium name="US DOE Joint Genome Institute (JGI-PGF)"/>
            <person name="Walter F."/>
            <person name="Albersmeier A."/>
            <person name="Kalinowski J."/>
            <person name="Ruckert C."/>
        </authorList>
    </citation>
    <scope>NUCLEOTIDE SEQUENCE</scope>
    <source>
        <strain evidence="2">JCM 3086</strain>
    </source>
</reference>
<evidence type="ECO:0000313" key="2">
    <source>
        <dbReference type="EMBL" id="GGJ48747.1"/>
    </source>
</evidence>
<protein>
    <submittedName>
        <fullName evidence="2">Uncharacterized protein</fullName>
    </submittedName>
</protein>
<comment type="caution">
    <text evidence="2">The sequence shown here is derived from an EMBL/GenBank/DDBJ whole genome shotgun (WGS) entry which is preliminary data.</text>
</comment>